<evidence type="ECO:0000313" key="3">
    <source>
        <dbReference type="Proteomes" id="UP000549913"/>
    </source>
</evidence>
<evidence type="ECO:0000313" key="2">
    <source>
        <dbReference type="EMBL" id="NYD69667.1"/>
    </source>
</evidence>
<keyword evidence="1" id="KW-0812">Transmembrane</keyword>
<name>A0A852SMB8_9MICO</name>
<comment type="caution">
    <text evidence="2">The sequence shown here is derived from an EMBL/GenBank/DDBJ whole genome shotgun (WGS) entry which is preliminary data.</text>
</comment>
<reference evidence="2 3" key="1">
    <citation type="submission" date="2020-07" db="EMBL/GenBank/DDBJ databases">
        <title>Sequencing the genomes of 1000 actinobacteria strains.</title>
        <authorList>
            <person name="Klenk H.-P."/>
        </authorList>
    </citation>
    <scope>NUCLEOTIDE SEQUENCE [LARGE SCALE GENOMIC DNA]</scope>
    <source>
        <strain evidence="2 3">DSM 26474</strain>
    </source>
</reference>
<dbReference type="EMBL" id="JACCBM010000001">
    <property type="protein sequence ID" value="NYD69667.1"/>
    <property type="molecule type" value="Genomic_DNA"/>
</dbReference>
<keyword evidence="3" id="KW-1185">Reference proteome</keyword>
<keyword evidence="1" id="KW-0472">Membrane</keyword>
<dbReference type="AlphaFoldDB" id="A0A852SMB8"/>
<organism evidence="2 3">
    <name type="scientific">Herbiconiux flava</name>
    <dbReference type="NCBI Taxonomy" id="881268"/>
    <lineage>
        <taxon>Bacteria</taxon>
        <taxon>Bacillati</taxon>
        <taxon>Actinomycetota</taxon>
        <taxon>Actinomycetes</taxon>
        <taxon>Micrococcales</taxon>
        <taxon>Microbacteriaceae</taxon>
        <taxon>Herbiconiux</taxon>
    </lineage>
</organism>
<feature type="transmembrane region" description="Helical" evidence="1">
    <location>
        <begin position="57"/>
        <end position="83"/>
    </location>
</feature>
<accession>A0A852SMB8</accession>
<proteinExistence type="predicted"/>
<sequence>MRRLVSTVLVPLLAVAVMAAGLVGILVSTPQSASFGWFAYAPLSATVFSPTGAIIVGWGSIAGAVAVALGLAALAFWAGFTLATSRSRRPPRSPNV</sequence>
<keyword evidence="1" id="KW-1133">Transmembrane helix</keyword>
<gene>
    <name evidence="2" type="ORF">BJ984_000825</name>
</gene>
<evidence type="ECO:0000256" key="1">
    <source>
        <dbReference type="SAM" id="Phobius"/>
    </source>
</evidence>
<dbReference type="RefSeq" id="WP_179546951.1">
    <property type="nucleotide sequence ID" value="NZ_BSEW01000001.1"/>
</dbReference>
<dbReference type="Proteomes" id="UP000549913">
    <property type="component" value="Unassembled WGS sequence"/>
</dbReference>
<protein>
    <submittedName>
        <fullName evidence="2">Heme/copper-type cytochrome/quinol oxidase subunit 1</fullName>
    </submittedName>
</protein>